<evidence type="ECO:0000256" key="7">
    <source>
        <dbReference type="SAM" id="Phobius"/>
    </source>
</evidence>
<dbReference type="PROSITE" id="PS50850">
    <property type="entry name" value="MFS"/>
    <property type="match status" value="1"/>
</dbReference>
<keyword evidence="10" id="KW-1185">Reference proteome</keyword>
<feature type="transmembrane region" description="Helical" evidence="7">
    <location>
        <begin position="87"/>
        <end position="107"/>
    </location>
</feature>
<feature type="transmembrane region" description="Helical" evidence="7">
    <location>
        <begin position="119"/>
        <end position="140"/>
    </location>
</feature>
<feature type="transmembrane region" description="Helical" evidence="7">
    <location>
        <begin position="396"/>
        <end position="414"/>
    </location>
</feature>
<dbReference type="Pfam" id="PF00083">
    <property type="entry name" value="Sugar_tr"/>
    <property type="match status" value="1"/>
</dbReference>
<evidence type="ECO:0000256" key="1">
    <source>
        <dbReference type="ARBA" id="ARBA00004651"/>
    </source>
</evidence>
<gene>
    <name evidence="9" type="ORF">SAMN06295920_101226</name>
</gene>
<evidence type="ECO:0000256" key="5">
    <source>
        <dbReference type="ARBA" id="ARBA00022989"/>
    </source>
</evidence>
<feature type="transmembrane region" description="Helical" evidence="7">
    <location>
        <begin position="301"/>
        <end position="318"/>
    </location>
</feature>
<keyword evidence="2" id="KW-0813">Transport</keyword>
<dbReference type="GO" id="GO:0022857">
    <property type="term" value="F:transmembrane transporter activity"/>
    <property type="evidence" value="ECO:0007669"/>
    <property type="project" value="InterPro"/>
</dbReference>
<dbReference type="EMBL" id="FUYM01000001">
    <property type="protein sequence ID" value="SKB26195.1"/>
    <property type="molecule type" value="Genomic_DNA"/>
</dbReference>
<dbReference type="InterPro" id="IPR011701">
    <property type="entry name" value="MFS"/>
</dbReference>
<dbReference type="Proteomes" id="UP000189818">
    <property type="component" value="Unassembled WGS sequence"/>
</dbReference>
<protein>
    <submittedName>
        <fullName evidence="9">Predicted arabinose efflux permease, MFS family</fullName>
    </submittedName>
</protein>
<dbReference type="PANTHER" id="PTHR43045:SF1">
    <property type="entry name" value="SHIKIMATE TRANSPORTER"/>
    <property type="match status" value="1"/>
</dbReference>
<dbReference type="CDD" id="cd17369">
    <property type="entry name" value="MFS_ShiA_like"/>
    <property type="match status" value="1"/>
</dbReference>
<proteinExistence type="predicted"/>
<dbReference type="InterPro" id="IPR005828">
    <property type="entry name" value="MFS_sugar_transport-like"/>
</dbReference>
<feature type="transmembrane region" description="Helical" evidence="7">
    <location>
        <begin position="371"/>
        <end position="389"/>
    </location>
</feature>
<dbReference type="InterPro" id="IPR036259">
    <property type="entry name" value="MFS_trans_sf"/>
</dbReference>
<dbReference type="SUPFAM" id="SSF103473">
    <property type="entry name" value="MFS general substrate transporter"/>
    <property type="match status" value="1"/>
</dbReference>
<dbReference type="PANTHER" id="PTHR43045">
    <property type="entry name" value="SHIKIMATE TRANSPORTER"/>
    <property type="match status" value="1"/>
</dbReference>
<feature type="transmembrane region" description="Helical" evidence="7">
    <location>
        <begin position="152"/>
        <end position="173"/>
    </location>
</feature>
<keyword evidence="4 7" id="KW-0812">Transmembrane</keyword>
<evidence type="ECO:0000313" key="9">
    <source>
        <dbReference type="EMBL" id="SKB26195.1"/>
    </source>
</evidence>
<evidence type="ECO:0000256" key="3">
    <source>
        <dbReference type="ARBA" id="ARBA00022475"/>
    </source>
</evidence>
<feature type="transmembrane region" description="Helical" evidence="7">
    <location>
        <begin position="185"/>
        <end position="204"/>
    </location>
</feature>
<evidence type="ECO:0000256" key="6">
    <source>
        <dbReference type="ARBA" id="ARBA00023136"/>
    </source>
</evidence>
<keyword evidence="5 7" id="KW-1133">Transmembrane helix</keyword>
<accession>A0A1T4ZUB0</accession>
<evidence type="ECO:0000259" key="8">
    <source>
        <dbReference type="PROSITE" id="PS50850"/>
    </source>
</evidence>
<reference evidence="10" key="1">
    <citation type="submission" date="2017-02" db="EMBL/GenBank/DDBJ databases">
        <authorList>
            <person name="Varghese N."/>
            <person name="Submissions S."/>
        </authorList>
    </citation>
    <scope>NUCLEOTIDE SEQUENCE [LARGE SCALE GENOMIC DNA]</scope>
    <source>
        <strain evidence="10">UM2</strain>
    </source>
</reference>
<name>A0A1T4ZUB0_9SPHN</name>
<keyword evidence="6 7" id="KW-0472">Membrane</keyword>
<dbReference type="RefSeq" id="WP_223811364.1">
    <property type="nucleotide sequence ID" value="NZ_FUYM01000001.1"/>
</dbReference>
<feature type="transmembrane region" description="Helical" evidence="7">
    <location>
        <begin position="50"/>
        <end position="75"/>
    </location>
</feature>
<dbReference type="InterPro" id="IPR020846">
    <property type="entry name" value="MFS_dom"/>
</dbReference>
<dbReference type="STRING" id="439228.SAMN06295920_101226"/>
<feature type="transmembrane region" description="Helical" evidence="7">
    <location>
        <begin position="253"/>
        <end position="281"/>
    </location>
</feature>
<feature type="transmembrane region" description="Helical" evidence="7">
    <location>
        <begin position="330"/>
        <end position="351"/>
    </location>
</feature>
<feature type="domain" description="Major facilitator superfamily (MFS) profile" evidence="8">
    <location>
        <begin position="13"/>
        <end position="419"/>
    </location>
</feature>
<dbReference type="Pfam" id="PF07690">
    <property type="entry name" value="MFS_1"/>
    <property type="match status" value="1"/>
</dbReference>
<sequence length="423" mass="44605">MKAAAGGNQLRRAILASLAGNMLEWYDFFLFGTAAALVFNRLFFPAADPTAALLAAFSVYAVGFAARPIGGLIFGHVGDRHGRKVSLVWTLSIMGVATFAIGLLPSYEQAGMLAPALLVALRLLQGIAAGGEWGGGVLMITENAPADRRGFLGAWSQVGVGLGFVLASLAFFLARRMPEADFLAWGWRLPFLASILIFLVGVFIRLRISETARHLEEGRGSHAAPILRLLRRYPRAILTGVGIRLAENGGSHLLITFSLAYGVTVGAPADALLVGVMLGMIADSAMMPVFGALSDRIGRRAVYLAGVIGLALFGYPFLRMLDSGAPAMIVAAFVIGNGLCHAAMIGVQPALFSEMFDGEVRYSGLAFVHEVSSVIVGFAPLIATALYASSKSPVPVAAYLAILCLLSAVALLSWRGGKEDFSS</sequence>
<evidence type="ECO:0000313" key="10">
    <source>
        <dbReference type="Proteomes" id="UP000189818"/>
    </source>
</evidence>
<comment type="subcellular location">
    <subcellularLocation>
        <location evidence="1">Cell membrane</location>
        <topology evidence="1">Multi-pass membrane protein</topology>
    </subcellularLocation>
</comment>
<evidence type="ECO:0000256" key="4">
    <source>
        <dbReference type="ARBA" id="ARBA00022692"/>
    </source>
</evidence>
<dbReference type="AlphaFoldDB" id="A0A1T4ZUB0"/>
<dbReference type="Gene3D" id="1.20.1250.20">
    <property type="entry name" value="MFS general substrate transporter like domains"/>
    <property type="match status" value="2"/>
</dbReference>
<keyword evidence="3" id="KW-1003">Cell membrane</keyword>
<organism evidence="9 10">
    <name type="scientific">Rhizorhabdus histidinilytica</name>
    <dbReference type="NCBI Taxonomy" id="439228"/>
    <lineage>
        <taxon>Bacteria</taxon>
        <taxon>Pseudomonadati</taxon>
        <taxon>Pseudomonadota</taxon>
        <taxon>Alphaproteobacteria</taxon>
        <taxon>Sphingomonadales</taxon>
        <taxon>Sphingomonadaceae</taxon>
        <taxon>Rhizorhabdus</taxon>
    </lineage>
</organism>
<dbReference type="GO" id="GO:0005886">
    <property type="term" value="C:plasma membrane"/>
    <property type="evidence" value="ECO:0007669"/>
    <property type="project" value="UniProtKB-SubCell"/>
</dbReference>
<evidence type="ECO:0000256" key="2">
    <source>
        <dbReference type="ARBA" id="ARBA00022448"/>
    </source>
</evidence>